<proteinExistence type="predicted"/>
<evidence type="ECO:0000256" key="1">
    <source>
        <dbReference type="SAM" id="MobiDB-lite"/>
    </source>
</evidence>
<evidence type="ECO:0000313" key="3">
    <source>
        <dbReference type="Proteomes" id="UP001168821"/>
    </source>
</evidence>
<keyword evidence="3" id="KW-1185">Reference proteome</keyword>
<evidence type="ECO:0000313" key="2">
    <source>
        <dbReference type="EMBL" id="KAJ3616745.1"/>
    </source>
</evidence>
<sequence length="98" mass="10841">MSHREHEDSLELEMGNTSCNPELPSSVAPPLRQNNKLQPVLPKTKVEALCKTSASHGAQNIPSSRTTRQVIKTVPATADECRAITKLMRDEALLHFTH</sequence>
<accession>A0AA38HLW0</accession>
<protein>
    <submittedName>
        <fullName evidence="2">Uncharacterized protein</fullName>
    </submittedName>
</protein>
<dbReference type="EMBL" id="JALNTZ010002912">
    <property type="protein sequence ID" value="KAJ3616745.1"/>
    <property type="molecule type" value="Genomic_DNA"/>
</dbReference>
<name>A0AA38HLW0_9CUCU</name>
<feature type="region of interest" description="Disordered" evidence="1">
    <location>
        <begin position="1"/>
        <end position="38"/>
    </location>
</feature>
<dbReference type="Proteomes" id="UP001168821">
    <property type="component" value="Unassembled WGS sequence"/>
</dbReference>
<dbReference type="AlphaFoldDB" id="A0AA38HLW0"/>
<reference evidence="2" key="1">
    <citation type="journal article" date="2023" name="G3 (Bethesda)">
        <title>Whole genome assemblies of Zophobas morio and Tenebrio molitor.</title>
        <authorList>
            <person name="Kaur S."/>
            <person name="Stinson S.A."/>
            <person name="diCenzo G.C."/>
        </authorList>
    </citation>
    <scope>NUCLEOTIDE SEQUENCE</scope>
    <source>
        <strain evidence="2">QUZm001</strain>
    </source>
</reference>
<gene>
    <name evidence="2" type="ORF">Zmor_009053</name>
</gene>
<comment type="caution">
    <text evidence="2">The sequence shown here is derived from an EMBL/GenBank/DDBJ whole genome shotgun (WGS) entry which is preliminary data.</text>
</comment>
<organism evidence="2 3">
    <name type="scientific">Zophobas morio</name>
    <dbReference type="NCBI Taxonomy" id="2755281"/>
    <lineage>
        <taxon>Eukaryota</taxon>
        <taxon>Metazoa</taxon>
        <taxon>Ecdysozoa</taxon>
        <taxon>Arthropoda</taxon>
        <taxon>Hexapoda</taxon>
        <taxon>Insecta</taxon>
        <taxon>Pterygota</taxon>
        <taxon>Neoptera</taxon>
        <taxon>Endopterygota</taxon>
        <taxon>Coleoptera</taxon>
        <taxon>Polyphaga</taxon>
        <taxon>Cucujiformia</taxon>
        <taxon>Tenebrionidae</taxon>
        <taxon>Zophobas</taxon>
    </lineage>
</organism>